<feature type="non-terminal residue" evidence="2">
    <location>
        <position position="51"/>
    </location>
</feature>
<dbReference type="Proteomes" id="UP001642360">
    <property type="component" value="Unassembled WGS sequence"/>
</dbReference>
<gene>
    <name evidence="2" type="ORF">ILEXP_LOCUS15513</name>
</gene>
<keyword evidence="3" id="KW-1185">Reference proteome</keyword>
<accession>A0ABC8RT08</accession>
<evidence type="ECO:0000313" key="2">
    <source>
        <dbReference type="EMBL" id="CAK9147602.1"/>
    </source>
</evidence>
<reference evidence="2 3" key="1">
    <citation type="submission" date="2024-02" db="EMBL/GenBank/DDBJ databases">
        <authorList>
            <person name="Vignale AGUSTIN F."/>
            <person name="Sosa J E."/>
            <person name="Modenutti C."/>
        </authorList>
    </citation>
    <scope>NUCLEOTIDE SEQUENCE [LARGE SCALE GENOMIC DNA]</scope>
</reference>
<dbReference type="EMBL" id="CAUOFW020001706">
    <property type="protein sequence ID" value="CAK9147602.1"/>
    <property type="molecule type" value="Genomic_DNA"/>
</dbReference>
<dbReference type="AlphaFoldDB" id="A0ABC8RT08"/>
<protein>
    <submittedName>
        <fullName evidence="2">Uncharacterized protein</fullName>
    </submittedName>
</protein>
<proteinExistence type="predicted"/>
<feature type="region of interest" description="Disordered" evidence="1">
    <location>
        <begin position="31"/>
        <end position="51"/>
    </location>
</feature>
<evidence type="ECO:0000256" key="1">
    <source>
        <dbReference type="SAM" id="MobiDB-lite"/>
    </source>
</evidence>
<name>A0ABC8RT08_9AQUA</name>
<evidence type="ECO:0000313" key="3">
    <source>
        <dbReference type="Proteomes" id="UP001642360"/>
    </source>
</evidence>
<sequence length="51" mass="6095">MEEEHPHIRVWEHVHLLDVLYSSIVPELQEPSEITEVKEEREKEGEGKDEE</sequence>
<organism evidence="2 3">
    <name type="scientific">Ilex paraguariensis</name>
    <name type="common">yerba mate</name>
    <dbReference type="NCBI Taxonomy" id="185542"/>
    <lineage>
        <taxon>Eukaryota</taxon>
        <taxon>Viridiplantae</taxon>
        <taxon>Streptophyta</taxon>
        <taxon>Embryophyta</taxon>
        <taxon>Tracheophyta</taxon>
        <taxon>Spermatophyta</taxon>
        <taxon>Magnoliopsida</taxon>
        <taxon>eudicotyledons</taxon>
        <taxon>Gunneridae</taxon>
        <taxon>Pentapetalae</taxon>
        <taxon>asterids</taxon>
        <taxon>campanulids</taxon>
        <taxon>Aquifoliales</taxon>
        <taxon>Aquifoliaceae</taxon>
        <taxon>Ilex</taxon>
    </lineage>
</organism>
<comment type="caution">
    <text evidence="2">The sequence shown here is derived from an EMBL/GenBank/DDBJ whole genome shotgun (WGS) entry which is preliminary data.</text>
</comment>
<feature type="compositionally biased region" description="Basic and acidic residues" evidence="1">
    <location>
        <begin position="35"/>
        <end position="51"/>
    </location>
</feature>